<organism evidence="1 2">
    <name type="scientific">Portunus trituberculatus</name>
    <name type="common">Swimming crab</name>
    <name type="synonym">Neptunus trituberculatus</name>
    <dbReference type="NCBI Taxonomy" id="210409"/>
    <lineage>
        <taxon>Eukaryota</taxon>
        <taxon>Metazoa</taxon>
        <taxon>Ecdysozoa</taxon>
        <taxon>Arthropoda</taxon>
        <taxon>Crustacea</taxon>
        <taxon>Multicrustacea</taxon>
        <taxon>Malacostraca</taxon>
        <taxon>Eumalacostraca</taxon>
        <taxon>Eucarida</taxon>
        <taxon>Decapoda</taxon>
        <taxon>Pleocyemata</taxon>
        <taxon>Brachyura</taxon>
        <taxon>Eubrachyura</taxon>
        <taxon>Portunoidea</taxon>
        <taxon>Portunidae</taxon>
        <taxon>Portuninae</taxon>
        <taxon>Portunus</taxon>
    </lineage>
</organism>
<evidence type="ECO:0000313" key="2">
    <source>
        <dbReference type="Proteomes" id="UP000324222"/>
    </source>
</evidence>
<protein>
    <submittedName>
        <fullName evidence="1">Uncharacterized protein</fullName>
    </submittedName>
</protein>
<sequence length="135" mass="15404">MKVRFTSCLVKRLGRVFVPQPRRDCWQASRNRTLPMKPNLLSPARVATKRPLQVLIKESVYGKQKHFIVLALVCFSSLRVLLKIWVRTPCDSVFPEGRKKDDLCSVFVSTNNEGNRGACEDNTELMKAFCTDCAQ</sequence>
<comment type="caution">
    <text evidence="1">The sequence shown here is derived from an EMBL/GenBank/DDBJ whole genome shotgun (WGS) entry which is preliminary data.</text>
</comment>
<proteinExistence type="predicted"/>
<dbReference type="AlphaFoldDB" id="A0A5B7EZZ4"/>
<dbReference type="Proteomes" id="UP000324222">
    <property type="component" value="Unassembled WGS sequence"/>
</dbReference>
<reference evidence="1 2" key="1">
    <citation type="submission" date="2019-05" db="EMBL/GenBank/DDBJ databases">
        <title>Another draft genome of Portunus trituberculatus and its Hox gene families provides insights of decapod evolution.</title>
        <authorList>
            <person name="Jeong J.-H."/>
            <person name="Song I."/>
            <person name="Kim S."/>
            <person name="Choi T."/>
            <person name="Kim D."/>
            <person name="Ryu S."/>
            <person name="Kim W."/>
        </authorList>
    </citation>
    <scope>NUCLEOTIDE SEQUENCE [LARGE SCALE GENOMIC DNA]</scope>
    <source>
        <tissue evidence="1">Muscle</tissue>
    </source>
</reference>
<keyword evidence="2" id="KW-1185">Reference proteome</keyword>
<gene>
    <name evidence="1" type="ORF">E2C01_034215</name>
</gene>
<name>A0A5B7EZZ4_PORTR</name>
<evidence type="ECO:0000313" key="1">
    <source>
        <dbReference type="EMBL" id="MPC40650.1"/>
    </source>
</evidence>
<dbReference type="EMBL" id="VSRR010004767">
    <property type="protein sequence ID" value="MPC40650.1"/>
    <property type="molecule type" value="Genomic_DNA"/>
</dbReference>
<accession>A0A5B7EZZ4</accession>